<evidence type="ECO:0000313" key="4">
    <source>
        <dbReference type="EMBL" id="WRQ86371.1"/>
    </source>
</evidence>
<dbReference type="InterPro" id="IPR000979">
    <property type="entry name" value="Phosphodiesterase_MJ0936/Vps29"/>
</dbReference>
<dbReference type="NCBIfam" id="TIGR00040">
    <property type="entry name" value="yfcE"/>
    <property type="match status" value="1"/>
</dbReference>
<evidence type="ECO:0000259" key="3">
    <source>
        <dbReference type="Pfam" id="PF12850"/>
    </source>
</evidence>
<sequence>MRIAVLSDTHDHMPSRLPEQIAAGRPDAIWHLGDVCDPSTVVELELLNVPLSIVAGNCDGWMGWPLTREISLGGYVFHLEHIPRVVAPRGVQVMLHGHTHVPRDQTDPMGVRWLNPGSASSPRYEGPPSFGWLTVDAEAERVPLSWELVPLK</sequence>
<keyword evidence="2" id="KW-0479">Metal-binding</keyword>
<proteinExistence type="inferred from homology"/>
<evidence type="ECO:0000256" key="2">
    <source>
        <dbReference type="RuleBase" id="RU362039"/>
    </source>
</evidence>
<comment type="similarity">
    <text evidence="1 2">Belongs to the metallophosphoesterase superfamily. YfcE family.</text>
</comment>
<gene>
    <name evidence="4" type="ORF">K1X11_016265</name>
</gene>
<dbReference type="RefSeq" id="WP_221031296.1">
    <property type="nucleotide sequence ID" value="NZ_CP139781.1"/>
</dbReference>
<name>A0ABZ1C4J1_9BACT</name>
<dbReference type="EC" id="3.1.4.-" evidence="2"/>
<dbReference type="Proteomes" id="UP000738431">
    <property type="component" value="Chromosome"/>
</dbReference>
<feature type="domain" description="Calcineurin-like phosphoesterase" evidence="3">
    <location>
        <begin position="1"/>
        <end position="137"/>
    </location>
</feature>
<keyword evidence="5" id="KW-1185">Reference proteome</keyword>
<dbReference type="SUPFAM" id="SSF56300">
    <property type="entry name" value="Metallo-dependent phosphatases"/>
    <property type="match status" value="1"/>
</dbReference>
<evidence type="ECO:0000313" key="5">
    <source>
        <dbReference type="Proteomes" id="UP000738431"/>
    </source>
</evidence>
<evidence type="ECO:0000256" key="1">
    <source>
        <dbReference type="ARBA" id="ARBA00008950"/>
    </source>
</evidence>
<organism evidence="4 5">
    <name type="scientific">Actomonas aquatica</name>
    <dbReference type="NCBI Taxonomy" id="2866162"/>
    <lineage>
        <taxon>Bacteria</taxon>
        <taxon>Pseudomonadati</taxon>
        <taxon>Verrucomicrobiota</taxon>
        <taxon>Opitutia</taxon>
        <taxon>Opitutales</taxon>
        <taxon>Opitutaceae</taxon>
        <taxon>Actomonas</taxon>
    </lineage>
</organism>
<dbReference type="Gene3D" id="3.60.21.10">
    <property type="match status" value="1"/>
</dbReference>
<dbReference type="InterPro" id="IPR024654">
    <property type="entry name" value="Calcineurin-like_PHP_lpxH"/>
</dbReference>
<comment type="cofactor">
    <cofactor evidence="2">
        <name>a divalent metal cation</name>
        <dbReference type="ChEBI" id="CHEBI:60240"/>
    </cofactor>
</comment>
<dbReference type="PANTHER" id="PTHR11124">
    <property type="entry name" value="VACUOLAR SORTING PROTEIN VPS29"/>
    <property type="match status" value="1"/>
</dbReference>
<reference evidence="4 5" key="1">
    <citation type="submission" date="2021-08" db="EMBL/GenBank/DDBJ databases">
        <authorList>
            <person name="Zhang D."/>
            <person name="Zhang A."/>
            <person name="Wang L."/>
        </authorList>
    </citation>
    <scope>NUCLEOTIDE SEQUENCE [LARGE SCALE GENOMIC DNA]</scope>
    <source>
        <strain evidence="4 5">WL0086</strain>
    </source>
</reference>
<reference evidence="4 5" key="2">
    <citation type="submission" date="2023-12" db="EMBL/GenBank/DDBJ databases">
        <title>Description of an unclassified Opitutus bacterium of Verrucomicrobiota.</title>
        <authorList>
            <person name="Zhang D.-F."/>
        </authorList>
    </citation>
    <scope>NUCLEOTIDE SEQUENCE [LARGE SCALE GENOMIC DNA]</scope>
    <source>
        <strain evidence="4 5">WL0086</strain>
    </source>
</reference>
<protein>
    <recommendedName>
        <fullName evidence="2">Phosphoesterase</fullName>
        <ecNumber evidence="2">3.1.4.-</ecNumber>
    </recommendedName>
</protein>
<accession>A0ABZ1C4J1</accession>
<dbReference type="EMBL" id="CP139781">
    <property type="protein sequence ID" value="WRQ86371.1"/>
    <property type="molecule type" value="Genomic_DNA"/>
</dbReference>
<dbReference type="Pfam" id="PF12850">
    <property type="entry name" value="Metallophos_2"/>
    <property type="match status" value="1"/>
</dbReference>
<dbReference type="InterPro" id="IPR029052">
    <property type="entry name" value="Metallo-depent_PP-like"/>
</dbReference>